<feature type="transmembrane region" description="Helical" evidence="1">
    <location>
        <begin position="225"/>
        <end position="242"/>
    </location>
</feature>
<feature type="transmembrane region" description="Helical" evidence="1">
    <location>
        <begin position="248"/>
        <end position="268"/>
    </location>
</feature>
<feature type="transmembrane region" description="Helical" evidence="1">
    <location>
        <begin position="135"/>
        <end position="158"/>
    </location>
</feature>
<feature type="transmembrane region" description="Helical" evidence="1">
    <location>
        <begin position="280"/>
        <end position="299"/>
    </location>
</feature>
<dbReference type="RefSeq" id="WP_216713151.1">
    <property type="nucleotide sequence ID" value="NZ_JACVEL010000001.1"/>
</dbReference>
<accession>A0A8J6PCX0</accession>
<dbReference type="Proteomes" id="UP000652681">
    <property type="component" value="Unassembled WGS sequence"/>
</dbReference>
<keyword evidence="1" id="KW-0812">Transmembrane</keyword>
<feature type="transmembrane region" description="Helical" evidence="1">
    <location>
        <begin position="50"/>
        <end position="68"/>
    </location>
</feature>
<feature type="transmembrane region" description="Helical" evidence="1">
    <location>
        <begin position="201"/>
        <end position="218"/>
    </location>
</feature>
<sequence>MEVFNAYNILLSPTNILSTLLFLTIVIAWTFFKSSSLPDKRDVALFRRNVVYKLFFSFVFGLFYLFFVEQGGDTFSYWTSSGAIKKLLFHNFDNFWEVMTNPPTTERLYGLFNYNTGYPYRFIYLEEESFFVAKILAFFRIITFDSYFACTALFAFIAANATWKIYTITSQLGIFNRRLLPVFVLFLPSVAFWSSGVSKDTVVFVSILFIIYYLYKVLKTPGPFFSKLAYWWWLLFFTVIIYHTRPFILYAMLIPLILMYSTSIINKIQSFAILRLLIKSVIYVGITGAFVYVIAYFSAVDLLNSSSALSDAMIVQQDFEQNTSVYGGDDGKRYSLGEIEYTPVGILKVVPASIIAGIYRPFLWEALRPSLIFNGLESVFFVALTIWFFVNKFRFRLKVIQSNEILMFAAGFVLVIAFMAGFTSIIFGVLVRIRAPLLPFLGLILSIDYKSYMSLLIKEKQESEV</sequence>
<proteinExistence type="predicted"/>
<gene>
    <name evidence="2" type="ORF">H9Y05_00030</name>
</gene>
<comment type="caution">
    <text evidence="2">The sequence shown here is derived from an EMBL/GenBank/DDBJ whole genome shotgun (WGS) entry which is preliminary data.</text>
</comment>
<evidence type="ECO:0000313" key="3">
    <source>
        <dbReference type="Proteomes" id="UP000652681"/>
    </source>
</evidence>
<feature type="transmembrane region" description="Helical" evidence="1">
    <location>
        <begin position="371"/>
        <end position="393"/>
    </location>
</feature>
<organism evidence="2 3">
    <name type="scientific">Taishania pollutisoli</name>
    <dbReference type="NCBI Taxonomy" id="2766479"/>
    <lineage>
        <taxon>Bacteria</taxon>
        <taxon>Pseudomonadati</taxon>
        <taxon>Bacteroidota</taxon>
        <taxon>Flavobacteriia</taxon>
        <taxon>Flavobacteriales</taxon>
        <taxon>Crocinitomicaceae</taxon>
        <taxon>Taishania</taxon>
    </lineage>
</organism>
<feature type="transmembrane region" description="Helical" evidence="1">
    <location>
        <begin position="179"/>
        <end position="195"/>
    </location>
</feature>
<dbReference type="AlphaFoldDB" id="A0A8J6PCX0"/>
<evidence type="ECO:0000313" key="2">
    <source>
        <dbReference type="EMBL" id="MBC9810850.1"/>
    </source>
</evidence>
<evidence type="ECO:0000256" key="1">
    <source>
        <dbReference type="SAM" id="Phobius"/>
    </source>
</evidence>
<keyword evidence="1" id="KW-1133">Transmembrane helix</keyword>
<name>A0A8J6PCX0_9FLAO</name>
<dbReference type="EMBL" id="JACVEL010000001">
    <property type="protein sequence ID" value="MBC9810850.1"/>
    <property type="molecule type" value="Genomic_DNA"/>
</dbReference>
<protein>
    <submittedName>
        <fullName evidence="2">Uncharacterized protein</fullName>
    </submittedName>
</protein>
<keyword evidence="1" id="KW-0472">Membrane</keyword>
<keyword evidence="3" id="KW-1185">Reference proteome</keyword>
<feature type="transmembrane region" description="Helical" evidence="1">
    <location>
        <begin position="405"/>
        <end position="431"/>
    </location>
</feature>
<reference evidence="2" key="1">
    <citation type="submission" date="2020-09" db="EMBL/GenBank/DDBJ databases">
        <title>Taishania pollutisoli gen. nov., sp. nov., Isolated from Tetrabromobisphenol A-Contaminated Soil.</title>
        <authorList>
            <person name="Chen Q."/>
        </authorList>
    </citation>
    <scope>NUCLEOTIDE SEQUENCE</scope>
    <source>
        <strain evidence="2">CZZ-1</strain>
    </source>
</reference>
<feature type="transmembrane region" description="Helical" evidence="1">
    <location>
        <begin position="6"/>
        <end position="29"/>
    </location>
</feature>